<keyword evidence="4" id="KW-1185">Reference proteome</keyword>
<dbReference type="AlphaFoldDB" id="A0A9N8V762"/>
<dbReference type="SUPFAM" id="SSF63748">
    <property type="entry name" value="Tudor/PWWP/MBT"/>
    <property type="match status" value="1"/>
</dbReference>
<feature type="region of interest" description="Disordered" evidence="1">
    <location>
        <begin position="1"/>
        <end position="121"/>
    </location>
</feature>
<proteinExistence type="predicted"/>
<feature type="compositionally biased region" description="Acidic residues" evidence="1">
    <location>
        <begin position="801"/>
        <end position="834"/>
    </location>
</feature>
<evidence type="ECO:0000313" key="4">
    <source>
        <dbReference type="Proteomes" id="UP000789831"/>
    </source>
</evidence>
<dbReference type="InterPro" id="IPR000313">
    <property type="entry name" value="PWWP_dom"/>
</dbReference>
<feature type="compositionally biased region" description="Low complexity" evidence="1">
    <location>
        <begin position="541"/>
        <end position="550"/>
    </location>
</feature>
<feature type="compositionally biased region" description="Low complexity" evidence="1">
    <location>
        <begin position="606"/>
        <end position="618"/>
    </location>
</feature>
<feature type="compositionally biased region" description="Low complexity" evidence="1">
    <location>
        <begin position="657"/>
        <end position="668"/>
    </location>
</feature>
<evidence type="ECO:0000313" key="3">
    <source>
        <dbReference type="EMBL" id="CAG8437073.1"/>
    </source>
</evidence>
<protein>
    <submittedName>
        <fullName evidence="3">10506_t:CDS:1</fullName>
    </submittedName>
</protein>
<name>A0A9N8V762_9GLOM</name>
<feature type="region of interest" description="Disordered" evidence="1">
    <location>
        <begin position="497"/>
        <end position="516"/>
    </location>
</feature>
<feature type="compositionally biased region" description="Basic and acidic residues" evidence="1">
    <location>
        <begin position="238"/>
        <end position="255"/>
    </location>
</feature>
<feature type="region of interest" description="Disordered" evidence="1">
    <location>
        <begin position="454"/>
        <end position="492"/>
    </location>
</feature>
<feature type="compositionally biased region" description="Basic residues" evidence="1">
    <location>
        <begin position="642"/>
        <end position="656"/>
    </location>
</feature>
<evidence type="ECO:0000256" key="1">
    <source>
        <dbReference type="SAM" id="MobiDB-lite"/>
    </source>
</evidence>
<feature type="region of interest" description="Disordered" evidence="1">
    <location>
        <begin position="586"/>
        <end position="704"/>
    </location>
</feature>
<feature type="region of interest" description="Disordered" evidence="1">
    <location>
        <begin position="521"/>
        <end position="550"/>
    </location>
</feature>
<reference evidence="3" key="1">
    <citation type="submission" date="2021-06" db="EMBL/GenBank/DDBJ databases">
        <authorList>
            <person name="Kallberg Y."/>
            <person name="Tangrot J."/>
            <person name="Rosling A."/>
        </authorList>
    </citation>
    <scope>NUCLEOTIDE SEQUENCE</scope>
    <source>
        <strain evidence="3">MT106</strain>
    </source>
</reference>
<sequence length="834" mass="93984">MSPTDQPQSNANSPETSTTGLKKKRASISTKKSSNSKISKTPNKAKKTTLISSSNDLPDQPLDDSWVQSHDPGKTDDSGGTDFSVTAAITSINSNPSTRKKSKLNSSSKAKTLVKKGKASLSKKEVLKKLILKMKEKKQLRNDRKEDDRKEGDEEEKNFQENQQPLHSLSTSQSEADEKDESFVTNEKDKSSIKPLEETIISEFLTEEPEEETSATNLDSLLENEEEQSQQSRSNSRSKNERQKIKGKANENEDHAAEEETFTVKKEDDQEDNEDESVAMRRTRSQYSNKESSIYQRPKIEKLEKSSSNHAFVGREVVFVDPRDKTEKFWWPAMVVPHGEVDESMGFDELGPNEVIVKYFEDCTYSAVPLKEIKKFDIHTDPFLKYKQKYGTDFINHIGVLNAVKCIATGEPDKEFKWDYWMRPADTLIIPVINTNNHSISNNTDAVDGSGLVTTRKSTRSRKGKERSDTYELSSTKTKTEPKAITKSTRRKLPFVSSNTVATATRKGGSSSPLVKEKVATYTGATPAGKHQKSSRRTTSRKQSISSSRSVELADIIEDAIIPDKYSTIDDTASKKKAITRRRLSTQIPIESDDPVDIEGVSPIDSGSPSVDKSSSSKKTSKRGRETLSDYEQSDNESPVRKSSRKGKGYKSKGKKTAATTTAGSSTSPIFIEETETGSTKGVKDPTKKIKPVTRRARSPDATAISYEELPEDIRHNIDRFTFEGLSPENKEKVYQEASEHLKSLSHQWRELHKKNEEMDKKIHKKKVDRRRARKAELTQLRKKAIKSGDAEPDEIHDVSQEEDDDDDYDYDAHIEDEEIQERDEEEIEYSSEQ</sequence>
<accession>A0A9N8V762</accession>
<dbReference type="Pfam" id="PF00855">
    <property type="entry name" value="PWWP"/>
    <property type="match status" value="1"/>
</dbReference>
<dbReference type="OrthoDB" id="641149at2759"/>
<feature type="compositionally biased region" description="Polar residues" evidence="1">
    <location>
        <begin position="160"/>
        <end position="174"/>
    </location>
</feature>
<dbReference type="EMBL" id="CAJVPL010000038">
    <property type="protein sequence ID" value="CAG8437073.1"/>
    <property type="molecule type" value="Genomic_DNA"/>
</dbReference>
<feature type="region of interest" description="Disordered" evidence="1">
    <location>
        <begin position="753"/>
        <end position="834"/>
    </location>
</feature>
<feature type="compositionally biased region" description="Polar residues" evidence="1">
    <location>
        <begin position="1"/>
        <end position="20"/>
    </location>
</feature>
<feature type="compositionally biased region" description="Polar residues" evidence="1">
    <location>
        <begin position="81"/>
        <end position="96"/>
    </location>
</feature>
<dbReference type="Gene3D" id="2.30.30.140">
    <property type="match status" value="1"/>
</dbReference>
<feature type="region of interest" description="Disordered" evidence="1">
    <location>
        <begin position="133"/>
        <end position="292"/>
    </location>
</feature>
<comment type="caution">
    <text evidence="3">The sequence shown here is derived from an EMBL/GenBank/DDBJ whole genome shotgun (WGS) entry which is preliminary data.</text>
</comment>
<feature type="compositionally biased region" description="Low complexity" evidence="1">
    <location>
        <begin position="27"/>
        <end position="42"/>
    </location>
</feature>
<feature type="compositionally biased region" description="Basic and acidic residues" evidence="1">
    <location>
        <begin position="133"/>
        <end position="152"/>
    </location>
</feature>
<gene>
    <name evidence="3" type="ORF">AGERDE_LOCUS738</name>
</gene>
<feature type="compositionally biased region" description="Basic and acidic residues" evidence="1">
    <location>
        <begin position="186"/>
        <end position="197"/>
    </location>
</feature>
<evidence type="ECO:0000259" key="2">
    <source>
        <dbReference type="Pfam" id="PF00855"/>
    </source>
</evidence>
<feature type="compositionally biased region" description="Basic and acidic residues" evidence="1">
    <location>
        <begin position="787"/>
        <end position="800"/>
    </location>
</feature>
<organism evidence="3 4">
    <name type="scientific">Ambispora gerdemannii</name>
    <dbReference type="NCBI Taxonomy" id="144530"/>
    <lineage>
        <taxon>Eukaryota</taxon>
        <taxon>Fungi</taxon>
        <taxon>Fungi incertae sedis</taxon>
        <taxon>Mucoromycota</taxon>
        <taxon>Glomeromycotina</taxon>
        <taxon>Glomeromycetes</taxon>
        <taxon>Archaeosporales</taxon>
        <taxon>Ambisporaceae</taxon>
        <taxon>Ambispora</taxon>
    </lineage>
</organism>
<dbReference type="CDD" id="cd05162">
    <property type="entry name" value="PWWP"/>
    <property type="match status" value="1"/>
</dbReference>
<feature type="compositionally biased region" description="Polar residues" evidence="1">
    <location>
        <begin position="497"/>
        <end position="513"/>
    </location>
</feature>
<feature type="domain" description="PWWP" evidence="2">
    <location>
        <begin position="330"/>
        <end position="388"/>
    </location>
</feature>
<feature type="compositionally biased region" description="Basic residues" evidence="1">
    <location>
        <begin position="530"/>
        <end position="540"/>
    </location>
</feature>
<feature type="compositionally biased region" description="Basic residues" evidence="1">
    <location>
        <begin position="762"/>
        <end position="774"/>
    </location>
</feature>
<dbReference type="Proteomes" id="UP000789831">
    <property type="component" value="Unassembled WGS sequence"/>
</dbReference>